<name>A0A016S6C2_9BILA</name>
<evidence type="ECO:0000259" key="1">
    <source>
        <dbReference type="PROSITE" id="PS50878"/>
    </source>
</evidence>
<dbReference type="Proteomes" id="UP000024635">
    <property type="component" value="Unassembled WGS sequence"/>
</dbReference>
<reference evidence="3" key="1">
    <citation type="journal article" date="2015" name="Nat. Genet.">
        <title>The genome and transcriptome of the zoonotic hookworm Ancylostoma ceylanicum identify infection-specific gene families.</title>
        <authorList>
            <person name="Schwarz E.M."/>
            <person name="Hu Y."/>
            <person name="Antoshechkin I."/>
            <person name="Miller M.M."/>
            <person name="Sternberg P.W."/>
            <person name="Aroian R.V."/>
        </authorList>
    </citation>
    <scope>NUCLEOTIDE SEQUENCE</scope>
    <source>
        <strain evidence="3">HY135</strain>
    </source>
</reference>
<dbReference type="PROSITE" id="PS50878">
    <property type="entry name" value="RT_POL"/>
    <property type="match status" value="1"/>
</dbReference>
<dbReference type="SUPFAM" id="SSF56672">
    <property type="entry name" value="DNA/RNA polymerases"/>
    <property type="match status" value="1"/>
</dbReference>
<proteinExistence type="predicted"/>
<dbReference type="STRING" id="53326.A0A016S6C2"/>
<dbReference type="PANTHER" id="PTHR19446">
    <property type="entry name" value="REVERSE TRANSCRIPTASES"/>
    <property type="match status" value="1"/>
</dbReference>
<dbReference type="Pfam" id="PF00078">
    <property type="entry name" value="RVT_1"/>
    <property type="match status" value="1"/>
</dbReference>
<evidence type="ECO:0000313" key="2">
    <source>
        <dbReference type="EMBL" id="EYB85794.1"/>
    </source>
</evidence>
<dbReference type="InterPro" id="IPR000477">
    <property type="entry name" value="RT_dom"/>
</dbReference>
<evidence type="ECO:0000313" key="3">
    <source>
        <dbReference type="Proteomes" id="UP000024635"/>
    </source>
</evidence>
<accession>A0A016S6C2</accession>
<dbReference type="OrthoDB" id="410104at2759"/>
<dbReference type="InterPro" id="IPR043502">
    <property type="entry name" value="DNA/RNA_pol_sf"/>
</dbReference>
<comment type="caution">
    <text evidence="2">The sequence shown here is derived from an EMBL/GenBank/DDBJ whole genome shotgun (WGS) entry which is preliminary data.</text>
</comment>
<feature type="domain" description="Reverse transcriptase" evidence="1">
    <location>
        <begin position="302"/>
        <end position="510"/>
    </location>
</feature>
<gene>
    <name evidence="2" type="primary">Acey_s0290.g1525</name>
    <name evidence="2" type="ORF">Y032_0290g1525</name>
</gene>
<organism evidence="2 3">
    <name type="scientific">Ancylostoma ceylanicum</name>
    <dbReference type="NCBI Taxonomy" id="53326"/>
    <lineage>
        <taxon>Eukaryota</taxon>
        <taxon>Metazoa</taxon>
        <taxon>Ecdysozoa</taxon>
        <taxon>Nematoda</taxon>
        <taxon>Chromadorea</taxon>
        <taxon>Rhabditida</taxon>
        <taxon>Rhabditina</taxon>
        <taxon>Rhabditomorpha</taxon>
        <taxon>Strongyloidea</taxon>
        <taxon>Ancylostomatidae</taxon>
        <taxon>Ancylostomatinae</taxon>
        <taxon>Ancylostoma</taxon>
    </lineage>
</organism>
<protein>
    <recommendedName>
        <fullName evidence="1">Reverse transcriptase domain-containing protein</fullName>
    </recommendedName>
</protein>
<dbReference type="EMBL" id="JARK01001626">
    <property type="protein sequence ID" value="EYB85794.1"/>
    <property type="molecule type" value="Genomic_DNA"/>
</dbReference>
<dbReference type="CDD" id="cd01650">
    <property type="entry name" value="RT_nLTR_like"/>
    <property type="match status" value="1"/>
</dbReference>
<sequence>MFTQTSKISVSVAYDRRWTYVLPNGIHKYELDHILCNRKVFTDVAVVPSFQAGSDHRLLRAKFHFNNIKATLDRLAHRRPPPTILDADAAERLAETHDFDELDSIDQDHHKLVAAITSIRDGCRKKKPNHITSTTTEETRQLLEKRRNLKGTTNSHLEMTLLNRVCRERVAKDHEAFRRKRILEAGESRTSIKLTARSITEYRQVIPCLKDSEGRKVTSRLGMEAAIRPYYKRLFHSPVTTALSRLLTQRLKDTLLFTPSEVRHAVEMMPSGKCSGEDKLVAEDVRACGHPLYVAFGKRFTRYVEESRVPTAWKTSNTVPLHKKGDKEDLGNYRPISLLPVLYEVFRRCLLARIRRTLEGAQPAEQAGFRRSFSTIDHIAICTRIIEACREHQMSLVMTIIDCCKAFDSVEHHTVWKSLLEQGVERKYVDLLKDSYSNCTTKFRPINRPMVVPIKKGVRQGDPISPNLFPAVLESVIRKRDWDYFGVNVNGRMLNHLRFADVIVLLTHTP</sequence>
<keyword evidence="3" id="KW-1185">Reference proteome</keyword>
<dbReference type="AlphaFoldDB" id="A0A016S6C2"/>